<dbReference type="InterPro" id="IPR000182">
    <property type="entry name" value="GNAT_dom"/>
</dbReference>
<dbReference type="PANTHER" id="PTHR13538:SF4">
    <property type="entry name" value="N-ALPHA-ACETYLTRANSFERASE 80"/>
    <property type="match status" value="1"/>
</dbReference>
<name>A0A9P0FF50_BRAAE</name>
<dbReference type="PROSITE" id="PS51186">
    <property type="entry name" value="GNAT"/>
    <property type="match status" value="1"/>
</dbReference>
<evidence type="ECO:0000313" key="3">
    <source>
        <dbReference type="Proteomes" id="UP001154078"/>
    </source>
</evidence>
<dbReference type="EMBL" id="OV121133">
    <property type="protein sequence ID" value="CAH0551822.1"/>
    <property type="molecule type" value="Genomic_DNA"/>
</dbReference>
<feature type="domain" description="N-acetyltransferase" evidence="1">
    <location>
        <begin position="9"/>
        <end position="153"/>
    </location>
</feature>
<dbReference type="CDD" id="cd04301">
    <property type="entry name" value="NAT_SF"/>
    <property type="match status" value="1"/>
</dbReference>
<proteinExistence type="predicted"/>
<dbReference type="InterPro" id="IPR039840">
    <property type="entry name" value="NAA80"/>
</dbReference>
<sequence>MAIFKTIKMTLKLLPLHKNAEYMLECCKLINEEWKRSETARLRSLEGSCDKLPTCLILLEDKKVIGHVKLSVIGSIKEACFLETVVISKDLRGKGFGSVLMKKTEEYCREFLKLKTIFLSTKGQEGFYRKLGYSDCKPVSIYGGGTNLAENIPNIEPSENIILHSGPPPPPIPSHLKIMSNPKTFMKKDL</sequence>
<dbReference type="GO" id="GO:0008080">
    <property type="term" value="F:N-acetyltransferase activity"/>
    <property type="evidence" value="ECO:0007669"/>
    <property type="project" value="InterPro"/>
</dbReference>
<dbReference type="OrthoDB" id="329272at2759"/>
<reference evidence="2" key="1">
    <citation type="submission" date="2021-12" db="EMBL/GenBank/DDBJ databases">
        <authorList>
            <person name="King R."/>
        </authorList>
    </citation>
    <scope>NUCLEOTIDE SEQUENCE</scope>
</reference>
<dbReference type="InterPro" id="IPR016181">
    <property type="entry name" value="Acyl_CoA_acyltransferase"/>
</dbReference>
<evidence type="ECO:0000259" key="1">
    <source>
        <dbReference type="PROSITE" id="PS51186"/>
    </source>
</evidence>
<dbReference type="SUPFAM" id="SSF55729">
    <property type="entry name" value="Acyl-CoA N-acyltransferases (Nat)"/>
    <property type="match status" value="1"/>
</dbReference>
<gene>
    <name evidence="2" type="ORF">MELIAE_LOCUS4349</name>
</gene>
<keyword evidence="3" id="KW-1185">Reference proteome</keyword>
<dbReference type="Gene3D" id="3.40.630.30">
    <property type="match status" value="1"/>
</dbReference>
<dbReference type="PANTHER" id="PTHR13538">
    <property type="entry name" value="N-ACETYLTRANSFERASE 6"/>
    <property type="match status" value="1"/>
</dbReference>
<accession>A0A9P0FF50</accession>
<protein>
    <recommendedName>
        <fullName evidence="1">N-acetyltransferase domain-containing protein</fullName>
    </recommendedName>
</protein>
<evidence type="ECO:0000313" key="2">
    <source>
        <dbReference type="EMBL" id="CAH0551822.1"/>
    </source>
</evidence>
<organism evidence="2 3">
    <name type="scientific">Brassicogethes aeneus</name>
    <name type="common">Rape pollen beetle</name>
    <name type="synonym">Meligethes aeneus</name>
    <dbReference type="NCBI Taxonomy" id="1431903"/>
    <lineage>
        <taxon>Eukaryota</taxon>
        <taxon>Metazoa</taxon>
        <taxon>Ecdysozoa</taxon>
        <taxon>Arthropoda</taxon>
        <taxon>Hexapoda</taxon>
        <taxon>Insecta</taxon>
        <taxon>Pterygota</taxon>
        <taxon>Neoptera</taxon>
        <taxon>Endopterygota</taxon>
        <taxon>Coleoptera</taxon>
        <taxon>Polyphaga</taxon>
        <taxon>Cucujiformia</taxon>
        <taxon>Nitidulidae</taxon>
        <taxon>Meligethinae</taxon>
        <taxon>Brassicogethes</taxon>
    </lineage>
</organism>
<dbReference type="GO" id="GO:1905502">
    <property type="term" value="F:acetyl-CoA binding"/>
    <property type="evidence" value="ECO:0007669"/>
    <property type="project" value="TreeGrafter"/>
</dbReference>
<dbReference type="AlphaFoldDB" id="A0A9P0FF50"/>
<dbReference type="Proteomes" id="UP001154078">
    <property type="component" value="Chromosome 2"/>
</dbReference>
<dbReference type="GO" id="GO:0005737">
    <property type="term" value="C:cytoplasm"/>
    <property type="evidence" value="ECO:0007669"/>
    <property type="project" value="TreeGrafter"/>
</dbReference>
<dbReference type="Pfam" id="PF00583">
    <property type="entry name" value="Acetyltransf_1"/>
    <property type="match status" value="1"/>
</dbReference>